<evidence type="ECO:0000313" key="1">
    <source>
        <dbReference type="EMBL" id="NCH89926.1"/>
    </source>
</evidence>
<sequence>MTTASRARTDRDPTYWQGGRLLLTGEKPATPDDNHALQVLILDDAADWDTRRGFDTNSEAGLRRLALIREAAERARQVRKGVR</sequence>
<accession>A0A9Q4T9P8</accession>
<dbReference type="Proteomes" id="UP000778262">
    <property type="component" value="Unassembled WGS sequence"/>
</dbReference>
<gene>
    <name evidence="1" type="ORF">EHJ13_21180</name>
</gene>
<comment type="caution">
    <text evidence="1">The sequence shown here is derived from an EMBL/GenBank/DDBJ whole genome shotgun (WGS) entry which is preliminary data.</text>
</comment>
<dbReference type="AlphaFoldDB" id="A0A9Q4T9P8"/>
<protein>
    <submittedName>
        <fullName evidence="1">Uncharacterized protein</fullName>
    </submittedName>
</protein>
<dbReference type="EMBL" id="RPBY01000013">
    <property type="protein sequence ID" value="NCH89926.1"/>
    <property type="molecule type" value="Genomic_DNA"/>
</dbReference>
<proteinExistence type="predicted"/>
<evidence type="ECO:0000313" key="2">
    <source>
        <dbReference type="Proteomes" id="UP000778262"/>
    </source>
</evidence>
<dbReference type="RefSeq" id="WP_158699007.1">
    <property type="nucleotide sequence ID" value="NZ_NRNP01000014.1"/>
</dbReference>
<reference evidence="1" key="1">
    <citation type="submission" date="2018-11" db="EMBL/GenBank/DDBJ databases">
        <title>Genomics analysis of Putative Virulence Factors on Adhesion and Cytotoxicity for Cronobacter spp.</title>
        <authorList>
            <person name="Cui J."/>
        </authorList>
    </citation>
    <scope>NUCLEOTIDE SEQUENCE</scope>
    <source>
        <strain evidence="1">SD69</strain>
    </source>
</reference>
<organism evidence="1 2">
    <name type="scientific">Cronobacter dublinensis</name>
    <dbReference type="NCBI Taxonomy" id="413497"/>
    <lineage>
        <taxon>Bacteria</taxon>
        <taxon>Pseudomonadati</taxon>
        <taxon>Pseudomonadota</taxon>
        <taxon>Gammaproteobacteria</taxon>
        <taxon>Enterobacterales</taxon>
        <taxon>Enterobacteriaceae</taxon>
        <taxon>Cronobacter</taxon>
    </lineage>
</organism>
<name>A0A9Q4T9P8_9ENTR</name>